<feature type="region of interest" description="Disordered" evidence="1">
    <location>
        <begin position="52"/>
        <end position="77"/>
    </location>
</feature>
<accession>A0A444FZF4</accession>
<proteinExistence type="predicted"/>
<feature type="compositionally biased region" description="Low complexity" evidence="1">
    <location>
        <begin position="103"/>
        <end position="112"/>
    </location>
</feature>
<dbReference type="InterPro" id="IPR042160">
    <property type="entry name" value="HD-Zip_IV"/>
</dbReference>
<gene>
    <name evidence="2" type="ORF">BHM03_00022536</name>
</gene>
<dbReference type="EMBL" id="KV875879">
    <property type="protein sequence ID" value="RZR73304.1"/>
    <property type="molecule type" value="Genomic_DNA"/>
</dbReference>
<feature type="region of interest" description="Disordered" evidence="1">
    <location>
        <begin position="103"/>
        <end position="151"/>
    </location>
</feature>
<dbReference type="Proteomes" id="UP000290560">
    <property type="component" value="Unassembled WGS sequence"/>
</dbReference>
<protein>
    <submittedName>
        <fullName evidence="2">Uncharacterized protein</fullName>
    </submittedName>
</protein>
<sequence>MECQKSVIPTLYRSIVTNGLAFGARHWMATLRLQCERSVFFMATNVPTRDCNEREEEGSRPKIPVNNSRYGPRDAPSAAIPAELAPYSPPATKTAVVKTCAASSSTATPPSVGLRSGEGLTANDLRSLPPRRHRQDRSTSSSTPCSQSAESKRIGIARLALCGPDSVSSRRLSFRHPTLPATTARYRPARVPRRGSRATGGISFIGDKFSPWQRCNRWP</sequence>
<reference evidence="2" key="1">
    <citation type="journal article" date="2018" name="Data Brief">
        <title>Genome sequence data from 17 accessions of Ensete ventricosum, a staple food crop for millions in Ethiopia.</title>
        <authorList>
            <person name="Yemataw Z."/>
            <person name="Muzemil S."/>
            <person name="Ambachew D."/>
            <person name="Tripathi L."/>
            <person name="Tesfaye K."/>
            <person name="Chala A."/>
            <person name="Farbos A."/>
            <person name="O'Neill P."/>
            <person name="Moore K."/>
            <person name="Grant M."/>
            <person name="Studholme D.J."/>
        </authorList>
    </citation>
    <scope>NUCLEOTIDE SEQUENCE [LARGE SCALE GENOMIC DNA]</scope>
    <source>
        <tissue evidence="2">Leaf</tissue>
    </source>
</reference>
<dbReference type="PANTHER" id="PTHR45654:SF24">
    <property type="entry name" value="HOMEOBOX-LEUCINE ZIPPER PROTEIN GLABRA 2"/>
    <property type="match status" value="1"/>
</dbReference>
<evidence type="ECO:0000313" key="2">
    <source>
        <dbReference type="EMBL" id="RZR73304.1"/>
    </source>
</evidence>
<dbReference type="PANTHER" id="PTHR45654">
    <property type="entry name" value="HOMEOBOX-LEUCINE ZIPPER PROTEIN MERISTEM L1"/>
    <property type="match status" value="1"/>
</dbReference>
<dbReference type="AlphaFoldDB" id="A0A444FZF4"/>
<organism evidence="2">
    <name type="scientific">Ensete ventricosum</name>
    <name type="common">Abyssinian banana</name>
    <name type="synonym">Musa ensete</name>
    <dbReference type="NCBI Taxonomy" id="4639"/>
    <lineage>
        <taxon>Eukaryota</taxon>
        <taxon>Viridiplantae</taxon>
        <taxon>Streptophyta</taxon>
        <taxon>Embryophyta</taxon>
        <taxon>Tracheophyta</taxon>
        <taxon>Spermatophyta</taxon>
        <taxon>Magnoliopsida</taxon>
        <taxon>Liliopsida</taxon>
        <taxon>Zingiberales</taxon>
        <taxon>Musaceae</taxon>
        <taxon>Ensete</taxon>
    </lineage>
</organism>
<feature type="compositionally biased region" description="Low complexity" evidence="1">
    <location>
        <begin position="138"/>
        <end position="149"/>
    </location>
</feature>
<evidence type="ECO:0000256" key="1">
    <source>
        <dbReference type="SAM" id="MobiDB-lite"/>
    </source>
</evidence>
<name>A0A444FZF4_ENSVE</name>